<evidence type="ECO:0000256" key="7">
    <source>
        <dbReference type="ARBA" id="ARBA00022840"/>
    </source>
</evidence>
<evidence type="ECO:0000256" key="11">
    <source>
        <dbReference type="PROSITE-ProRule" id="PRU10141"/>
    </source>
</evidence>
<dbReference type="PROSITE" id="PS00107">
    <property type="entry name" value="PROTEIN_KINASE_ATP"/>
    <property type="match status" value="1"/>
</dbReference>
<feature type="coiled-coil region" evidence="12">
    <location>
        <begin position="794"/>
        <end position="824"/>
    </location>
</feature>
<gene>
    <name evidence="15" type="ORF">ElyMa_000393200</name>
</gene>
<feature type="region of interest" description="Disordered" evidence="13">
    <location>
        <begin position="916"/>
        <end position="935"/>
    </location>
</feature>
<keyword evidence="16" id="KW-1185">Reference proteome</keyword>
<comment type="caution">
    <text evidence="15">The sequence shown here is derived from an EMBL/GenBank/DDBJ whole genome shotgun (WGS) entry which is preliminary data.</text>
</comment>
<dbReference type="CDD" id="cd06607">
    <property type="entry name" value="STKc_TAO"/>
    <property type="match status" value="1"/>
</dbReference>
<evidence type="ECO:0000259" key="14">
    <source>
        <dbReference type="PROSITE" id="PS50011"/>
    </source>
</evidence>
<evidence type="ECO:0000256" key="12">
    <source>
        <dbReference type="SAM" id="Coils"/>
    </source>
</evidence>
<dbReference type="InterPro" id="IPR051234">
    <property type="entry name" value="TAO_STE20_kinase"/>
</dbReference>
<sequence length="935" mass="107160">MPSLPKPGNLKDPDVVGLFSHDDPDKIFGDLREIGHGSFGAVYFARNVVTKEVVAIKKMSYHGKGSTDKWQDIIKEVKFLQQLKHRNTIEYKGCYIKEHTAWLVMEYCLGSASDIIEVHKKPLREVEVSAICQDGLEGLTYLHSQGKIHRDVKAGNILLTENGTVKLADFGSASLICPANSFVGTPYWMAPEVILAMDEGQYDGKADVWSLGITCIEMAERKPPLFNMNAMSALYHIAQNDSPSLSGGDWSDEFRAFVDACLQKQPSDRPTATDLLSHPFVRKTRRSDVILELIRRTKMAVKQLDNLQYRRLNKLIMNGGGNEESLLEGSPCVSTGSQDLVVPDDNSSQDDDNLDGKSDSIASQHSTAASSQSSVTSVGLASQSDEPISFARDHHSPVTVQLHLQGSGGGFEWPSFTHRSASYSPYLASKASGGSPRGFDPAVANNFATIRTTSIVQKQIKQHERNNDYRNFTVYKRLRKAHQKDLQTMESRFKAEMEDHKQKLDREYENLRQRFGRELEKLKVHHVGELDKQSKTSQAQERKFLRDANLNHDSERKSLAEQMKKNYKVDKEKMKKGLETGTPKKERDDTMKNFKETLTRKKRDAEFRLEKHQKDTLDFNLRAFKRRKLLQCHKLELHLLQEEIGQRRAQLEYEHTMLIRHHESTQDLEYKHLAALQKMKDEQLRKQHETERENQTDYNQCAEAELRKKHNMEVKQQPRSLRAKEIQIRKQFNEAVKTQQRQYKALKEHILQNTPKAEQKTVVKKLKEEQVRKLAALGDQYEASIAEMLQQQNVRLDETQMSDAQELKNRLQQELELLMAYQSKIKMHTEAQHQRERNVLEERVSLRRALLEQKMEEERLVFDKEEQEKRMQLQSRQARELDTFDIDTTAAGLKSVDVAQASTEQSLDDEISIRGSTLSLSGSSSSNSFTSHTPL</sequence>
<reference evidence="15 16" key="1">
    <citation type="journal article" date="2021" name="Elife">
        <title>Chloroplast acquisition without the gene transfer in kleptoplastic sea slugs, Plakobranchus ocellatus.</title>
        <authorList>
            <person name="Maeda T."/>
            <person name="Takahashi S."/>
            <person name="Yoshida T."/>
            <person name="Shimamura S."/>
            <person name="Takaki Y."/>
            <person name="Nagai Y."/>
            <person name="Toyoda A."/>
            <person name="Suzuki Y."/>
            <person name="Arimoto A."/>
            <person name="Ishii H."/>
            <person name="Satoh N."/>
            <person name="Nishiyama T."/>
            <person name="Hasebe M."/>
            <person name="Maruyama T."/>
            <person name="Minagawa J."/>
            <person name="Obokata J."/>
            <person name="Shigenobu S."/>
        </authorList>
    </citation>
    <scope>NUCLEOTIDE SEQUENCE [LARGE SCALE GENOMIC DNA]</scope>
</reference>
<evidence type="ECO:0000313" key="16">
    <source>
        <dbReference type="Proteomes" id="UP000762676"/>
    </source>
</evidence>
<comment type="similarity">
    <text evidence="1">Belongs to the protein kinase superfamily. STE Ser/Thr protein kinase family. STE20 subfamily.</text>
</comment>
<evidence type="ECO:0000256" key="3">
    <source>
        <dbReference type="ARBA" id="ARBA00022527"/>
    </source>
</evidence>
<evidence type="ECO:0000256" key="4">
    <source>
        <dbReference type="ARBA" id="ARBA00022679"/>
    </source>
</evidence>
<dbReference type="Proteomes" id="UP000762676">
    <property type="component" value="Unassembled WGS sequence"/>
</dbReference>
<dbReference type="GO" id="GO:0004674">
    <property type="term" value="F:protein serine/threonine kinase activity"/>
    <property type="evidence" value="ECO:0007669"/>
    <property type="project" value="UniProtKB-KW"/>
</dbReference>
<dbReference type="FunFam" id="1.10.510.10:FF:000030">
    <property type="entry name" value="Serine/threonine-protein kinase TAO2, putative"/>
    <property type="match status" value="1"/>
</dbReference>
<proteinExistence type="inferred from homology"/>
<evidence type="ECO:0000256" key="8">
    <source>
        <dbReference type="ARBA" id="ARBA00023054"/>
    </source>
</evidence>
<accession>A0AAV4FJ67</accession>
<dbReference type="EMBL" id="BMAT01000778">
    <property type="protein sequence ID" value="GFR72984.1"/>
    <property type="molecule type" value="Genomic_DNA"/>
</dbReference>
<evidence type="ECO:0000256" key="9">
    <source>
        <dbReference type="ARBA" id="ARBA00047899"/>
    </source>
</evidence>
<feature type="region of interest" description="Disordered" evidence="13">
    <location>
        <begin position="324"/>
        <end position="381"/>
    </location>
</feature>
<dbReference type="InterPro" id="IPR017441">
    <property type="entry name" value="Protein_kinase_ATP_BS"/>
</dbReference>
<keyword evidence="8 12" id="KW-0175">Coiled coil</keyword>
<dbReference type="PANTHER" id="PTHR47167">
    <property type="entry name" value="SERINE/THREONINE-PROTEIN KINASE TAO1-LIKE PROTEIN"/>
    <property type="match status" value="1"/>
</dbReference>
<evidence type="ECO:0000256" key="13">
    <source>
        <dbReference type="SAM" id="MobiDB-lite"/>
    </source>
</evidence>
<dbReference type="InterPro" id="IPR011009">
    <property type="entry name" value="Kinase-like_dom_sf"/>
</dbReference>
<evidence type="ECO:0000256" key="2">
    <source>
        <dbReference type="ARBA" id="ARBA00012513"/>
    </source>
</evidence>
<dbReference type="PANTHER" id="PTHR47167:SF4">
    <property type="entry name" value="SERINE_THREONINE-PROTEIN KINASE TAO"/>
    <property type="match status" value="1"/>
</dbReference>
<keyword evidence="3" id="KW-0723">Serine/threonine-protein kinase</keyword>
<name>A0AAV4FJ67_9GAST</name>
<dbReference type="EC" id="2.7.11.1" evidence="2"/>
<evidence type="ECO:0000313" key="15">
    <source>
        <dbReference type="EMBL" id="GFR72984.1"/>
    </source>
</evidence>
<feature type="coiled-coil region" evidence="12">
    <location>
        <begin position="494"/>
        <end position="521"/>
    </location>
</feature>
<evidence type="ECO:0000256" key="10">
    <source>
        <dbReference type="ARBA" id="ARBA00048679"/>
    </source>
</evidence>
<keyword evidence="6 15" id="KW-0418">Kinase</keyword>
<dbReference type="AlphaFoldDB" id="A0AAV4FJ67"/>
<comment type="catalytic activity">
    <reaction evidence="9">
        <text>L-threonyl-[protein] + ATP = O-phospho-L-threonyl-[protein] + ADP + H(+)</text>
        <dbReference type="Rhea" id="RHEA:46608"/>
        <dbReference type="Rhea" id="RHEA-COMP:11060"/>
        <dbReference type="Rhea" id="RHEA-COMP:11605"/>
        <dbReference type="ChEBI" id="CHEBI:15378"/>
        <dbReference type="ChEBI" id="CHEBI:30013"/>
        <dbReference type="ChEBI" id="CHEBI:30616"/>
        <dbReference type="ChEBI" id="CHEBI:61977"/>
        <dbReference type="ChEBI" id="CHEBI:456216"/>
        <dbReference type="EC" id="2.7.11.1"/>
    </reaction>
</comment>
<evidence type="ECO:0000256" key="1">
    <source>
        <dbReference type="ARBA" id="ARBA00008874"/>
    </source>
</evidence>
<dbReference type="GO" id="GO:0005524">
    <property type="term" value="F:ATP binding"/>
    <property type="evidence" value="ECO:0007669"/>
    <property type="project" value="UniProtKB-UniRule"/>
</dbReference>
<evidence type="ECO:0000256" key="6">
    <source>
        <dbReference type="ARBA" id="ARBA00022777"/>
    </source>
</evidence>
<feature type="binding site" evidence="11">
    <location>
        <position position="58"/>
    </location>
    <ligand>
        <name>ATP</name>
        <dbReference type="ChEBI" id="CHEBI:30616"/>
    </ligand>
</feature>
<keyword evidence="7 11" id="KW-0067">ATP-binding</keyword>
<keyword evidence="4" id="KW-0808">Transferase</keyword>
<dbReference type="Gene3D" id="3.30.200.20">
    <property type="entry name" value="Phosphorylase Kinase, domain 1"/>
    <property type="match status" value="1"/>
</dbReference>
<dbReference type="Gene3D" id="1.10.510.10">
    <property type="entry name" value="Transferase(Phosphotransferase) domain 1"/>
    <property type="match status" value="1"/>
</dbReference>
<dbReference type="SMART" id="SM00220">
    <property type="entry name" value="S_TKc"/>
    <property type="match status" value="1"/>
</dbReference>
<organism evidence="15 16">
    <name type="scientific">Elysia marginata</name>
    <dbReference type="NCBI Taxonomy" id="1093978"/>
    <lineage>
        <taxon>Eukaryota</taxon>
        <taxon>Metazoa</taxon>
        <taxon>Spiralia</taxon>
        <taxon>Lophotrochozoa</taxon>
        <taxon>Mollusca</taxon>
        <taxon>Gastropoda</taxon>
        <taxon>Heterobranchia</taxon>
        <taxon>Euthyneura</taxon>
        <taxon>Panpulmonata</taxon>
        <taxon>Sacoglossa</taxon>
        <taxon>Placobranchoidea</taxon>
        <taxon>Plakobranchidae</taxon>
        <taxon>Elysia</taxon>
    </lineage>
</organism>
<protein>
    <recommendedName>
        <fullName evidence="2">non-specific serine/threonine protein kinase</fullName>
        <ecNumber evidence="2">2.7.11.1</ecNumber>
    </recommendedName>
</protein>
<dbReference type="InterPro" id="IPR000719">
    <property type="entry name" value="Prot_kinase_dom"/>
</dbReference>
<evidence type="ECO:0000256" key="5">
    <source>
        <dbReference type="ARBA" id="ARBA00022741"/>
    </source>
</evidence>
<dbReference type="FunFam" id="3.30.200.20:FF:000029">
    <property type="entry name" value="Serine/threonine-protein kinase TAO2, putative"/>
    <property type="match status" value="1"/>
</dbReference>
<feature type="compositionally biased region" description="Low complexity" evidence="13">
    <location>
        <begin position="360"/>
        <end position="381"/>
    </location>
</feature>
<dbReference type="Pfam" id="PF00069">
    <property type="entry name" value="Pkinase"/>
    <property type="match status" value="1"/>
</dbReference>
<feature type="domain" description="Protein kinase" evidence="14">
    <location>
        <begin position="28"/>
        <end position="281"/>
    </location>
</feature>
<dbReference type="GO" id="GO:0005737">
    <property type="term" value="C:cytoplasm"/>
    <property type="evidence" value="ECO:0007669"/>
    <property type="project" value="TreeGrafter"/>
</dbReference>
<comment type="catalytic activity">
    <reaction evidence="10">
        <text>L-seryl-[protein] + ATP = O-phospho-L-seryl-[protein] + ADP + H(+)</text>
        <dbReference type="Rhea" id="RHEA:17989"/>
        <dbReference type="Rhea" id="RHEA-COMP:9863"/>
        <dbReference type="Rhea" id="RHEA-COMP:11604"/>
        <dbReference type="ChEBI" id="CHEBI:15378"/>
        <dbReference type="ChEBI" id="CHEBI:29999"/>
        <dbReference type="ChEBI" id="CHEBI:30616"/>
        <dbReference type="ChEBI" id="CHEBI:83421"/>
        <dbReference type="ChEBI" id="CHEBI:456216"/>
        <dbReference type="EC" id="2.7.11.1"/>
    </reaction>
</comment>
<dbReference type="PROSITE" id="PS50011">
    <property type="entry name" value="PROTEIN_KINASE_DOM"/>
    <property type="match status" value="1"/>
</dbReference>
<keyword evidence="5 11" id="KW-0547">Nucleotide-binding</keyword>
<dbReference type="SUPFAM" id="SSF56112">
    <property type="entry name" value="Protein kinase-like (PK-like)"/>
    <property type="match status" value="1"/>
</dbReference>